<reference evidence="2 3" key="1">
    <citation type="journal article" date="2018" name="J. Microbiol.">
        <title>Leifsonia flava sp. nov., a novel actinobacterium isolated from the rhizosphere of Aquilegia viridiflora.</title>
        <authorList>
            <person name="Cai Y."/>
            <person name="Tao W.Z."/>
            <person name="Ma Y.J."/>
            <person name="Cheng J."/>
            <person name="Zhang M.Y."/>
            <person name="Zhang Y.X."/>
        </authorList>
    </citation>
    <scope>NUCLEOTIDE SEQUENCE [LARGE SCALE GENOMIC DNA]</scope>
    <source>
        <strain evidence="2 3">SYP-B2174</strain>
    </source>
</reference>
<proteinExistence type="predicted"/>
<dbReference type="InterPro" id="IPR002477">
    <property type="entry name" value="Peptidoglycan-bd-like"/>
</dbReference>
<dbReference type="InterPro" id="IPR036365">
    <property type="entry name" value="PGBD-like_sf"/>
</dbReference>
<dbReference type="Pfam" id="PF01471">
    <property type="entry name" value="PG_binding_1"/>
    <property type="match status" value="1"/>
</dbReference>
<organism evidence="2 3">
    <name type="scientific">Orlajensenia leifsoniae</name>
    <dbReference type="NCBI Taxonomy" id="2561933"/>
    <lineage>
        <taxon>Bacteria</taxon>
        <taxon>Bacillati</taxon>
        <taxon>Actinomycetota</taxon>
        <taxon>Actinomycetes</taxon>
        <taxon>Micrococcales</taxon>
        <taxon>Microbacteriaceae</taxon>
        <taxon>Orlajensenia</taxon>
    </lineage>
</organism>
<gene>
    <name evidence="2" type="ORF">E4M00_17070</name>
</gene>
<comment type="caution">
    <text evidence="2">The sequence shown here is derived from an EMBL/GenBank/DDBJ whole genome shotgun (WGS) entry which is preliminary data.</text>
</comment>
<evidence type="ECO:0000313" key="3">
    <source>
        <dbReference type="Proteomes" id="UP000298127"/>
    </source>
</evidence>
<dbReference type="AlphaFoldDB" id="A0A4Y9QUM0"/>
<dbReference type="SUPFAM" id="SSF47090">
    <property type="entry name" value="PGBD-like"/>
    <property type="match status" value="1"/>
</dbReference>
<accession>A0A4Y9QUM0</accession>
<dbReference type="InterPro" id="IPR036366">
    <property type="entry name" value="PGBDSf"/>
</dbReference>
<name>A0A4Y9QUM0_9MICO</name>
<dbReference type="Gene3D" id="1.10.101.10">
    <property type="entry name" value="PGBD-like superfamily/PGBD"/>
    <property type="match status" value="1"/>
</dbReference>
<evidence type="ECO:0000313" key="2">
    <source>
        <dbReference type="EMBL" id="TFV94866.1"/>
    </source>
</evidence>
<evidence type="ECO:0000259" key="1">
    <source>
        <dbReference type="Pfam" id="PF01471"/>
    </source>
</evidence>
<keyword evidence="3" id="KW-1185">Reference proteome</keyword>
<dbReference type="Proteomes" id="UP000298127">
    <property type="component" value="Unassembled WGS sequence"/>
</dbReference>
<feature type="domain" description="Peptidoglycan binding-like" evidence="1">
    <location>
        <begin position="165"/>
        <end position="220"/>
    </location>
</feature>
<protein>
    <submittedName>
        <fullName evidence="2">Peptidoglycan-binding protein</fullName>
    </submittedName>
</protein>
<sequence>MLEGAPMPGEPGTVMGPEIWPRTSEPPTFDIFANDHPFWMIEVSTDLDLLDSANQDQRSSQNYFFGGQTEGSFAATASWTMPQEVWDRLGQAERIYYRLYTSEDDADFVDWTVSVQDASSAETPFVLLGSGEAGASPLSEPSVDADVDALCRYLRISAEDFAVEMDRYFNRLGELLSFHQITRSADELNAASFRGAVSEFQKAVGLQVDGVPGEDTLWALNQDWAASRQLALERVAMDAWVPPGAQQHIPDEHGYESVRVRSDVVGAVEGLRADLNAVEVLMTSAGASRALDAAIRTGRSGTSIHYSGAAIDLATTSGMVSDQSANANNQLYVITDESGRWRVWARSEFGQDSTLDAVEWAEGRTSTRTVEGRFIDVTAAAERRGLQGIGPRSTFPGDYLSAEWWHLQSADALVPWASQFGSEVLSLATNSLSGFQAATGLWSARKRIFHRGKDGWW</sequence>
<dbReference type="EMBL" id="SPQZ01000009">
    <property type="protein sequence ID" value="TFV94866.1"/>
    <property type="molecule type" value="Genomic_DNA"/>
</dbReference>